<dbReference type="GO" id="GO:0022857">
    <property type="term" value="F:transmembrane transporter activity"/>
    <property type="evidence" value="ECO:0007669"/>
    <property type="project" value="InterPro"/>
</dbReference>
<feature type="non-terminal residue" evidence="6">
    <location>
        <position position="1"/>
    </location>
</feature>
<feature type="transmembrane region" description="Helical" evidence="5">
    <location>
        <begin position="129"/>
        <end position="146"/>
    </location>
</feature>
<evidence type="ECO:0000256" key="4">
    <source>
        <dbReference type="ARBA" id="ARBA00023136"/>
    </source>
</evidence>
<feature type="transmembrane region" description="Helical" evidence="5">
    <location>
        <begin position="333"/>
        <end position="355"/>
    </location>
</feature>
<dbReference type="EMBL" id="LJCR01000126">
    <property type="protein sequence ID" value="KPV54037.1"/>
    <property type="molecule type" value="Genomic_DNA"/>
</dbReference>
<keyword evidence="2 5" id="KW-0812">Transmembrane</keyword>
<name>A0A0N8PSY7_9CHLR</name>
<dbReference type="Proteomes" id="UP000050509">
    <property type="component" value="Unassembled WGS sequence"/>
</dbReference>
<dbReference type="PANTHER" id="PTHR47704">
    <property type="entry name" value="POTASSIUM TRANSPORTER KIMA"/>
    <property type="match status" value="1"/>
</dbReference>
<feature type="transmembrane region" description="Helical" evidence="5">
    <location>
        <begin position="240"/>
        <end position="262"/>
    </location>
</feature>
<feature type="transmembrane region" description="Helical" evidence="5">
    <location>
        <begin position="158"/>
        <end position="180"/>
    </location>
</feature>
<reference evidence="6 7" key="1">
    <citation type="submission" date="2015-09" db="EMBL/GenBank/DDBJ databases">
        <title>Draft genome sequence of Kouleothrix aurantiaca JCM 19913.</title>
        <authorList>
            <person name="Hemp J."/>
        </authorList>
    </citation>
    <scope>NUCLEOTIDE SEQUENCE [LARGE SCALE GENOMIC DNA]</scope>
    <source>
        <strain evidence="6 7">COM-B</strain>
    </source>
</reference>
<keyword evidence="3 5" id="KW-1133">Transmembrane helix</keyword>
<feature type="transmembrane region" description="Helical" evidence="5">
    <location>
        <begin position="395"/>
        <end position="414"/>
    </location>
</feature>
<sequence length="595" mass="64842">HNQRLSKRIALAVFSSDALSSVAYASEAILFVLVLAGPAALPLVIPLSIAIVVLLLIVGFSYRQTIHAYPNGGGAYIVAHENLGEIPGLIAAASLLIDYVLTVAVSISSGVFAITSLAAAWGYPTLGDYRVEIALVCIALITIINLRGVKESGAIFSVPTYIFIISMVSMIVFGLFRVSLGGWVVAAPALEQTARQAEPLGVFLLLRAFAAGCTALTGVEAISNGVPAFQQPESKNASKTLLWMIVTLGCMFLGISVLAHFYGAVPREDQSVIAQIATQIVGTGPLFFIIQVATALILVLAANTSYADFPRLASLLSRDRFLPRQFSSRGDRLVFSNGILALGVFAALLVIAFNAREQAMLPLYAIGVFISFTLSQFGMVLHWRRTREPGWKTSVLINGLGAIMTAIVLSVIVITKFSQGAWAVLLLTPILVLIFRAIHRHYKDVARQLSLEKLGRVQAVRRHTTLVLVSGVHRGVIPALEFARSLAPDNTTALFVDLDAEQTNRLKTKWEQWGSGIPLKILESPYRSLVRPIMRYIDEVDAEYDDDVLSVILPEFIPSKWWQHLLHNQTALAIKAALLFRKNIVVISVPYHLER</sequence>
<keyword evidence="7" id="KW-1185">Reference proteome</keyword>
<feature type="transmembrane region" description="Helical" evidence="5">
    <location>
        <begin position="99"/>
        <end position="123"/>
    </location>
</feature>
<feature type="transmembrane region" description="Helical" evidence="5">
    <location>
        <begin position="361"/>
        <end position="383"/>
    </location>
</feature>
<feature type="transmembrane region" description="Helical" evidence="5">
    <location>
        <begin position="41"/>
        <end position="62"/>
    </location>
</feature>
<feature type="transmembrane region" description="Helical" evidence="5">
    <location>
        <begin position="282"/>
        <end position="302"/>
    </location>
</feature>
<dbReference type="PATRIC" id="fig|186479.3.peg.1146"/>
<evidence type="ECO:0000256" key="1">
    <source>
        <dbReference type="ARBA" id="ARBA00004141"/>
    </source>
</evidence>
<accession>A0A0N8PSY7</accession>
<gene>
    <name evidence="6" type="ORF">SE17_06120</name>
</gene>
<keyword evidence="4 5" id="KW-0472">Membrane</keyword>
<dbReference type="AlphaFoldDB" id="A0A0N8PSY7"/>
<comment type="caution">
    <text evidence="6">The sequence shown here is derived from an EMBL/GenBank/DDBJ whole genome shotgun (WGS) entry which is preliminary data.</text>
</comment>
<evidence type="ECO:0000313" key="7">
    <source>
        <dbReference type="Proteomes" id="UP000050509"/>
    </source>
</evidence>
<evidence type="ECO:0000313" key="6">
    <source>
        <dbReference type="EMBL" id="KPV54037.1"/>
    </source>
</evidence>
<dbReference type="PANTHER" id="PTHR47704:SF1">
    <property type="entry name" value="POTASSIUM TRANSPORTER KIMA"/>
    <property type="match status" value="1"/>
</dbReference>
<evidence type="ECO:0000256" key="3">
    <source>
        <dbReference type="ARBA" id="ARBA00022989"/>
    </source>
</evidence>
<dbReference type="Pfam" id="PF13520">
    <property type="entry name" value="AA_permease_2"/>
    <property type="match status" value="1"/>
</dbReference>
<dbReference type="InterPro" id="IPR053153">
    <property type="entry name" value="APC_K+_Transporter"/>
</dbReference>
<dbReference type="InterPro" id="IPR002293">
    <property type="entry name" value="AA/rel_permease1"/>
</dbReference>
<feature type="transmembrane region" description="Helical" evidence="5">
    <location>
        <begin position="420"/>
        <end position="438"/>
    </location>
</feature>
<evidence type="ECO:0000256" key="2">
    <source>
        <dbReference type="ARBA" id="ARBA00022692"/>
    </source>
</evidence>
<protein>
    <submittedName>
        <fullName evidence="6">Amino acid permease</fullName>
    </submittedName>
</protein>
<comment type="subcellular location">
    <subcellularLocation>
        <location evidence="1">Membrane</location>
        <topology evidence="1">Multi-pass membrane protein</topology>
    </subcellularLocation>
</comment>
<evidence type="ECO:0000256" key="5">
    <source>
        <dbReference type="SAM" id="Phobius"/>
    </source>
</evidence>
<dbReference type="Gene3D" id="1.20.1740.10">
    <property type="entry name" value="Amino acid/polyamine transporter I"/>
    <property type="match status" value="1"/>
</dbReference>
<organism evidence="6 7">
    <name type="scientific">Kouleothrix aurantiaca</name>
    <dbReference type="NCBI Taxonomy" id="186479"/>
    <lineage>
        <taxon>Bacteria</taxon>
        <taxon>Bacillati</taxon>
        <taxon>Chloroflexota</taxon>
        <taxon>Chloroflexia</taxon>
        <taxon>Chloroflexales</taxon>
        <taxon>Roseiflexineae</taxon>
        <taxon>Roseiflexaceae</taxon>
        <taxon>Kouleothrix</taxon>
    </lineage>
</organism>
<proteinExistence type="predicted"/>
<feature type="transmembrane region" description="Helical" evidence="5">
    <location>
        <begin position="200"/>
        <end position="219"/>
    </location>
</feature>
<dbReference type="GO" id="GO:0016020">
    <property type="term" value="C:membrane"/>
    <property type="evidence" value="ECO:0007669"/>
    <property type="project" value="UniProtKB-SubCell"/>
</dbReference>